<evidence type="ECO:0000256" key="1">
    <source>
        <dbReference type="ARBA" id="ARBA00004141"/>
    </source>
</evidence>
<dbReference type="EMBL" id="QFQP01000020">
    <property type="protein sequence ID" value="PZR09584.1"/>
    <property type="molecule type" value="Genomic_DNA"/>
</dbReference>
<evidence type="ECO:0000256" key="2">
    <source>
        <dbReference type="ARBA" id="ARBA00007511"/>
    </source>
</evidence>
<sequence length="324" mass="35576">MGTPLLWAAFLVGVVVVVAIDLFASGGKEVTPKKAAVWTGIWVSLSLSFAGFLHWRFGAEASIPFVTAYVIEYALSVDNLFVFLVIFSAFKISNRAQHRLLYWGIIGAFVLRGTLIGLGTALVAKATWLLYGFGAFLLYTSYKLLFAGGEEEEVNPEENPLLKWGRRVLPVSKEEHGLSFFVRENGKLMVTPLFLVLLVVETSDLLFAFDSIPAVFAISQDPFLIFSSNACAILGLRSLFFLVSSLMDKFRYLKVGLGVILAFVGLKLILETAFAHWAHEHETLVIVASLGFILLTLAGSIVASMVIKPKPPAKTDEAPRVVER</sequence>
<feature type="transmembrane region" description="Helical" evidence="6">
    <location>
        <begin position="284"/>
        <end position="307"/>
    </location>
</feature>
<gene>
    <name evidence="7" type="ORF">DI536_21835</name>
</gene>
<feature type="transmembrane region" description="Helical" evidence="6">
    <location>
        <begin position="128"/>
        <end position="146"/>
    </location>
</feature>
<keyword evidence="3 6" id="KW-0812">Transmembrane</keyword>
<feature type="transmembrane region" description="Helical" evidence="6">
    <location>
        <begin position="223"/>
        <end position="243"/>
    </location>
</feature>
<dbReference type="GO" id="GO:0016020">
    <property type="term" value="C:membrane"/>
    <property type="evidence" value="ECO:0007669"/>
    <property type="project" value="UniProtKB-SubCell"/>
</dbReference>
<feature type="transmembrane region" description="Helical" evidence="6">
    <location>
        <begin position="6"/>
        <end position="24"/>
    </location>
</feature>
<feature type="transmembrane region" description="Helical" evidence="6">
    <location>
        <begin position="100"/>
        <end position="122"/>
    </location>
</feature>
<evidence type="ECO:0000256" key="4">
    <source>
        <dbReference type="ARBA" id="ARBA00022989"/>
    </source>
</evidence>
<evidence type="ECO:0008006" key="9">
    <source>
        <dbReference type="Google" id="ProtNLM"/>
    </source>
</evidence>
<dbReference type="InterPro" id="IPR005496">
    <property type="entry name" value="Integral_membrane_TerC"/>
</dbReference>
<comment type="subcellular location">
    <subcellularLocation>
        <location evidence="1">Membrane</location>
        <topology evidence="1">Multi-pass membrane protein</topology>
    </subcellularLocation>
</comment>
<keyword evidence="4 6" id="KW-1133">Transmembrane helix</keyword>
<protein>
    <recommendedName>
        <fullName evidence="9">Tellurite resistance protein TerC</fullName>
    </recommendedName>
</protein>
<comment type="similarity">
    <text evidence="2">Belongs to the TerC family.</text>
</comment>
<organism evidence="7 8">
    <name type="scientific">Archangium gephyra</name>
    <dbReference type="NCBI Taxonomy" id="48"/>
    <lineage>
        <taxon>Bacteria</taxon>
        <taxon>Pseudomonadati</taxon>
        <taxon>Myxococcota</taxon>
        <taxon>Myxococcia</taxon>
        <taxon>Myxococcales</taxon>
        <taxon>Cystobacterineae</taxon>
        <taxon>Archangiaceae</taxon>
        <taxon>Archangium</taxon>
    </lineage>
</organism>
<evidence type="ECO:0000256" key="3">
    <source>
        <dbReference type="ARBA" id="ARBA00022692"/>
    </source>
</evidence>
<dbReference type="PANTHER" id="PTHR30238">
    <property type="entry name" value="MEMBRANE BOUND PREDICTED REDOX MODULATOR"/>
    <property type="match status" value="1"/>
</dbReference>
<dbReference type="Pfam" id="PF03741">
    <property type="entry name" value="TerC"/>
    <property type="match status" value="1"/>
</dbReference>
<feature type="transmembrane region" description="Helical" evidence="6">
    <location>
        <begin position="255"/>
        <end position="278"/>
    </location>
</feature>
<dbReference type="InterPro" id="IPR022369">
    <property type="entry name" value="Integral_membrane_TerC_rswitch"/>
</dbReference>
<feature type="transmembrane region" description="Helical" evidence="6">
    <location>
        <begin position="63"/>
        <end position="88"/>
    </location>
</feature>
<dbReference type="Proteomes" id="UP000249061">
    <property type="component" value="Unassembled WGS sequence"/>
</dbReference>
<feature type="transmembrane region" description="Helical" evidence="6">
    <location>
        <begin position="193"/>
        <end position="217"/>
    </location>
</feature>
<name>A0A2W5V1M0_9BACT</name>
<keyword evidence="5 6" id="KW-0472">Membrane</keyword>
<evidence type="ECO:0000313" key="8">
    <source>
        <dbReference type="Proteomes" id="UP000249061"/>
    </source>
</evidence>
<proteinExistence type="inferred from homology"/>
<reference evidence="7 8" key="1">
    <citation type="submission" date="2017-08" db="EMBL/GenBank/DDBJ databases">
        <title>Infants hospitalized years apart are colonized by the same room-sourced microbial strains.</title>
        <authorList>
            <person name="Brooks B."/>
            <person name="Olm M.R."/>
            <person name="Firek B.A."/>
            <person name="Baker R."/>
            <person name="Thomas B.C."/>
            <person name="Morowitz M.J."/>
            <person name="Banfield J.F."/>
        </authorList>
    </citation>
    <scope>NUCLEOTIDE SEQUENCE [LARGE SCALE GENOMIC DNA]</scope>
    <source>
        <strain evidence="7">S2_003_000_R2_14</strain>
    </source>
</reference>
<feature type="transmembrane region" description="Helical" evidence="6">
    <location>
        <begin position="36"/>
        <end position="57"/>
    </location>
</feature>
<comment type="caution">
    <text evidence="7">The sequence shown here is derived from an EMBL/GenBank/DDBJ whole genome shotgun (WGS) entry which is preliminary data.</text>
</comment>
<evidence type="ECO:0000256" key="6">
    <source>
        <dbReference type="SAM" id="Phobius"/>
    </source>
</evidence>
<evidence type="ECO:0000313" key="7">
    <source>
        <dbReference type="EMBL" id="PZR09584.1"/>
    </source>
</evidence>
<dbReference type="AlphaFoldDB" id="A0A2W5V1M0"/>
<dbReference type="PANTHER" id="PTHR30238:SF0">
    <property type="entry name" value="THYLAKOID MEMBRANE PROTEIN TERC, CHLOROPLASTIC"/>
    <property type="match status" value="1"/>
</dbReference>
<accession>A0A2W5V1M0</accession>
<evidence type="ECO:0000256" key="5">
    <source>
        <dbReference type="ARBA" id="ARBA00023136"/>
    </source>
</evidence>
<dbReference type="NCBIfam" id="TIGR03718">
    <property type="entry name" value="R_switched_Alx"/>
    <property type="match status" value="1"/>
</dbReference>